<dbReference type="InterPro" id="IPR000477">
    <property type="entry name" value="RT_dom"/>
</dbReference>
<keyword evidence="3" id="KW-1185">Reference proteome</keyword>
<dbReference type="Pfam" id="PF00078">
    <property type="entry name" value="RVT_1"/>
    <property type="match status" value="1"/>
</dbReference>
<feature type="domain" description="Reverse transcriptase" evidence="2">
    <location>
        <begin position="1"/>
        <end position="114"/>
    </location>
</feature>
<sequence>MSLYLFMLAMEVFLGLLRSRYTSGYISYHPRTSEVEISHLMFADDVMIFFDGDSSSLHGIYETLEDFAGWSGLHMNRGKTQLFHVGLTQVEANALASYGFTPGSLPIRYLGLPLMSRKLKVAEYAPLIEKLKAKFNSWATRSLSFAGRVQLITSKISGLGNFWISTFILPLGCIRQIESLCSRFLWSGKTDKKGIAKIAWSQVCLPRAEGGLSLRRLRTLAERFIMCNLGNGRIASFWFDNWTPFGPLIKYIGDQGPRDLRIPLKATLADACDVAGWKIVDPRSEQALQLHVHLTTIGKPIDSLRSDSYIWMVDKKCNGFSSSRTWEALRPRAEIVN</sequence>
<organism evidence="3 4">
    <name type="scientific">Camelina sativa</name>
    <name type="common">False flax</name>
    <name type="synonym">Myagrum sativum</name>
    <dbReference type="NCBI Taxonomy" id="90675"/>
    <lineage>
        <taxon>Eukaryota</taxon>
        <taxon>Viridiplantae</taxon>
        <taxon>Streptophyta</taxon>
        <taxon>Embryophyta</taxon>
        <taxon>Tracheophyta</taxon>
        <taxon>Spermatophyta</taxon>
        <taxon>Magnoliopsida</taxon>
        <taxon>eudicotyledons</taxon>
        <taxon>Gunneridae</taxon>
        <taxon>Pentapetalae</taxon>
        <taxon>rosids</taxon>
        <taxon>malvids</taxon>
        <taxon>Brassicales</taxon>
        <taxon>Brassicaceae</taxon>
        <taxon>Camelineae</taxon>
        <taxon>Camelina</taxon>
    </lineage>
</organism>
<accession>A0ABM0SKJ4</accession>
<dbReference type="GeneID" id="104698794"/>
<reference evidence="4" key="2">
    <citation type="submission" date="2025-08" db="UniProtKB">
        <authorList>
            <consortium name="RefSeq"/>
        </authorList>
    </citation>
    <scope>IDENTIFICATION</scope>
    <source>
        <tissue evidence="4">Leaf</tissue>
    </source>
</reference>
<proteinExistence type="predicted"/>
<reference evidence="3" key="1">
    <citation type="journal article" date="2014" name="Nat. Commun.">
        <title>The emerging biofuel crop Camelina sativa retains a highly undifferentiated hexaploid genome structure.</title>
        <authorList>
            <person name="Kagale S."/>
            <person name="Koh C."/>
            <person name="Nixon J."/>
            <person name="Bollina V."/>
            <person name="Clarke W.E."/>
            <person name="Tuteja R."/>
            <person name="Spillane C."/>
            <person name="Robinson S.J."/>
            <person name="Links M.G."/>
            <person name="Clarke C."/>
            <person name="Higgins E.E."/>
            <person name="Huebert T."/>
            <person name="Sharpe A.G."/>
            <person name="Parkin I.A."/>
        </authorList>
    </citation>
    <scope>NUCLEOTIDE SEQUENCE [LARGE SCALE GENOMIC DNA]</scope>
    <source>
        <strain evidence="3">cv. DH55</strain>
    </source>
</reference>
<dbReference type="PANTHER" id="PTHR33116">
    <property type="entry name" value="REVERSE TRANSCRIPTASE ZINC-BINDING DOMAIN-CONTAINING PROTEIN-RELATED-RELATED"/>
    <property type="match status" value="1"/>
</dbReference>
<evidence type="ECO:0000313" key="3">
    <source>
        <dbReference type="Proteomes" id="UP000694864"/>
    </source>
</evidence>
<feature type="signal peptide" evidence="1">
    <location>
        <begin position="1"/>
        <end position="19"/>
    </location>
</feature>
<name>A0ABM0SKJ4_CAMSA</name>
<evidence type="ECO:0000313" key="4">
    <source>
        <dbReference type="RefSeq" id="XP_010412489.1"/>
    </source>
</evidence>
<dbReference type="Proteomes" id="UP000694864">
    <property type="component" value="Chromosome 6"/>
</dbReference>
<evidence type="ECO:0000259" key="2">
    <source>
        <dbReference type="PROSITE" id="PS50878"/>
    </source>
</evidence>
<dbReference type="PROSITE" id="PS50878">
    <property type="entry name" value="RT_POL"/>
    <property type="match status" value="1"/>
</dbReference>
<feature type="chain" id="PRO_5045155913" evidence="1">
    <location>
        <begin position="20"/>
        <end position="337"/>
    </location>
</feature>
<keyword evidence="1" id="KW-0732">Signal</keyword>
<gene>
    <name evidence="4" type="primary">LOC104698794</name>
</gene>
<dbReference type="PANTHER" id="PTHR33116:SF80">
    <property type="entry name" value="REVERSE TRANSCRIPTASE ZINC-BINDING DOMAIN-CONTAINING PROTEIN"/>
    <property type="match status" value="1"/>
</dbReference>
<protein>
    <submittedName>
        <fullName evidence="4">Uncharacterized protein LOC104698794</fullName>
    </submittedName>
</protein>
<dbReference type="RefSeq" id="XP_010412489.1">
    <property type="nucleotide sequence ID" value="XM_010414187.1"/>
</dbReference>
<evidence type="ECO:0000256" key="1">
    <source>
        <dbReference type="SAM" id="SignalP"/>
    </source>
</evidence>